<comment type="similarity">
    <text evidence="1 5">Belongs to the FliD family.</text>
</comment>
<feature type="domain" description="Flagellar hook-associated protein 2 N-terminal" evidence="6">
    <location>
        <begin position="11"/>
        <end position="108"/>
    </location>
</feature>
<dbReference type="Pfam" id="PF02465">
    <property type="entry name" value="FliD_N"/>
    <property type="match status" value="1"/>
</dbReference>
<feature type="coiled-coil region" evidence="5">
    <location>
        <begin position="387"/>
        <end position="414"/>
    </location>
</feature>
<evidence type="ECO:0000256" key="3">
    <source>
        <dbReference type="ARBA" id="ARBA00023054"/>
    </source>
</evidence>
<protein>
    <recommendedName>
        <fullName evidence="5">Flagellar hook-associated protein 2</fullName>
        <shortName evidence="5">HAP2</shortName>
    </recommendedName>
    <alternativeName>
        <fullName evidence="5">Flagellar cap protein</fullName>
    </alternativeName>
</protein>
<evidence type="ECO:0000256" key="5">
    <source>
        <dbReference type="RuleBase" id="RU362066"/>
    </source>
</evidence>
<evidence type="ECO:0000256" key="2">
    <source>
        <dbReference type="ARBA" id="ARBA00011255"/>
    </source>
</evidence>
<dbReference type="InterPro" id="IPR003481">
    <property type="entry name" value="FliD_N"/>
</dbReference>
<dbReference type="Pfam" id="PF07196">
    <property type="entry name" value="Flagellin_IN"/>
    <property type="match status" value="1"/>
</dbReference>
<evidence type="ECO:0000256" key="1">
    <source>
        <dbReference type="ARBA" id="ARBA00009764"/>
    </source>
</evidence>
<dbReference type="EMBL" id="OU015430">
    <property type="protein sequence ID" value="CAG4970207.1"/>
    <property type="molecule type" value="Genomic_DNA"/>
</dbReference>
<evidence type="ECO:0000259" key="6">
    <source>
        <dbReference type="Pfam" id="PF02465"/>
    </source>
</evidence>
<evidence type="ECO:0000256" key="4">
    <source>
        <dbReference type="ARBA" id="ARBA00023143"/>
    </source>
</evidence>
<dbReference type="InterPro" id="IPR010810">
    <property type="entry name" value="Flagellin_hook_IN_motif"/>
</dbReference>
<evidence type="ECO:0000259" key="7">
    <source>
        <dbReference type="Pfam" id="PF07195"/>
    </source>
</evidence>
<evidence type="ECO:0000313" key="9">
    <source>
        <dbReference type="Proteomes" id="UP000680116"/>
    </source>
</evidence>
<dbReference type="InterPro" id="IPR010809">
    <property type="entry name" value="FliD_C"/>
</dbReference>
<organism evidence="8 9">
    <name type="scientific">Novilysobacter luteus</name>
    <dbReference type="NCBI Taxonomy" id="2822368"/>
    <lineage>
        <taxon>Bacteria</taxon>
        <taxon>Pseudomonadati</taxon>
        <taxon>Pseudomonadota</taxon>
        <taxon>Gammaproteobacteria</taxon>
        <taxon>Lysobacterales</taxon>
        <taxon>Lysobacteraceae</taxon>
        <taxon>Novilysobacter</taxon>
    </lineage>
</organism>
<dbReference type="Pfam" id="PF07195">
    <property type="entry name" value="FliD_C"/>
    <property type="match status" value="1"/>
</dbReference>
<dbReference type="InterPro" id="IPR040026">
    <property type="entry name" value="FliD"/>
</dbReference>
<evidence type="ECO:0000313" key="8">
    <source>
        <dbReference type="EMBL" id="CAG4970207.1"/>
    </source>
</evidence>
<keyword evidence="8" id="KW-0282">Flagellum</keyword>
<comment type="subcellular location">
    <subcellularLocation>
        <location evidence="5">Secreted</location>
    </subcellularLocation>
    <subcellularLocation>
        <location evidence="5">Bacterial flagellum</location>
    </subcellularLocation>
</comment>
<gene>
    <name evidence="8" type="primary">fliD</name>
    <name evidence="8" type="ORF">LYB30171_00682</name>
</gene>
<name>A0ABM8UDF9_9GAMM</name>
<proteinExistence type="inferred from homology"/>
<feature type="domain" description="Flagellar hook-associated protein 2 C-terminal" evidence="7">
    <location>
        <begin position="216"/>
        <end position="430"/>
    </location>
</feature>
<dbReference type="PANTHER" id="PTHR30288">
    <property type="entry name" value="FLAGELLAR CAP/ASSEMBLY PROTEIN FLID"/>
    <property type="match status" value="1"/>
</dbReference>
<keyword evidence="8" id="KW-0966">Cell projection</keyword>
<dbReference type="Proteomes" id="UP000680116">
    <property type="component" value="Chromosome"/>
</dbReference>
<reference evidence="8 9" key="1">
    <citation type="submission" date="2021-04" db="EMBL/GenBank/DDBJ databases">
        <authorList>
            <person name="Rodrigo-Torres L."/>
            <person name="Arahal R. D."/>
            <person name="Lucena T."/>
        </authorList>
    </citation>
    <scope>NUCLEOTIDE SEQUENCE [LARGE SCALE GENOMIC DNA]</scope>
    <source>
        <strain evidence="8 9">CECT 30171</strain>
    </source>
</reference>
<keyword evidence="8" id="KW-0969">Cilium</keyword>
<accession>A0ABM8UDF9</accession>
<dbReference type="PANTHER" id="PTHR30288:SF0">
    <property type="entry name" value="FLAGELLAR HOOK-ASSOCIATED PROTEIN 2"/>
    <property type="match status" value="1"/>
</dbReference>
<keyword evidence="4 5" id="KW-0975">Bacterial flagellum</keyword>
<keyword evidence="9" id="KW-1185">Reference proteome</keyword>
<comment type="function">
    <text evidence="5">Required for morphogenesis and for the elongation of the flagellar filament by facilitating polymerization of the flagellin monomers at the tip of growing filament. Forms a capping structure, which prevents flagellin subunits (transported through the central channel of the flagellum) from leaking out without polymerization at the distal end.</text>
</comment>
<comment type="subunit">
    <text evidence="2 5">Homopentamer.</text>
</comment>
<sequence length="450" mass="46128">MASFSSPGIGSGLDVHKMVTQLVAAERAPSDNRIDRFESTTQSQISAFGKINSALSGLRDALAKFEGESASPGRKVSVAEGAGFTATAGARASLGQYDVTVERLASTHKLQSAPLASDAQLGHGTLTISVGDGDPVSVSIAEGEGSLADVRDAINKQAGAHGVSATLVRGDAGDVLVLSSTTTGTEGRLQVTADGGDGGLSALATSGGTMTVVDPGNDALVTVDGISRTSSTNRIDDLIDGVTLDLTKAAPGEASSLELKSDPSTLKAGLLGLISAYNTALSQLRTQSAAGSEDVPGAALSGDAAPRGITQSLRGFVSQNYAELAALGFETKVDGSLSLDGATFDKAVAEDPQAVQRLLGDEGSLRGPLAGALKSWLGDDGMISDRTEALQSRMKRLESDRLALDRRMEKVEANYLRQFTALDAMVAQMSSVSSFLSQQLATLPSYSQSS</sequence>
<dbReference type="RefSeq" id="WP_215219657.1">
    <property type="nucleotide sequence ID" value="NZ_OU015430.1"/>
</dbReference>
<keyword evidence="3 5" id="KW-0175">Coiled coil</keyword>
<keyword evidence="5" id="KW-0964">Secreted</keyword>